<organism evidence="1 2">
    <name type="scientific">Mauremys mutica</name>
    <name type="common">yellowpond turtle</name>
    <dbReference type="NCBI Taxonomy" id="74926"/>
    <lineage>
        <taxon>Eukaryota</taxon>
        <taxon>Metazoa</taxon>
        <taxon>Chordata</taxon>
        <taxon>Craniata</taxon>
        <taxon>Vertebrata</taxon>
        <taxon>Euteleostomi</taxon>
        <taxon>Archelosauria</taxon>
        <taxon>Testudinata</taxon>
        <taxon>Testudines</taxon>
        <taxon>Cryptodira</taxon>
        <taxon>Durocryptodira</taxon>
        <taxon>Testudinoidea</taxon>
        <taxon>Geoemydidae</taxon>
        <taxon>Geoemydinae</taxon>
        <taxon>Mauremys</taxon>
    </lineage>
</organism>
<comment type="caution">
    <text evidence="1">The sequence shown here is derived from an EMBL/GenBank/DDBJ whole genome shotgun (WGS) entry which is preliminary data.</text>
</comment>
<dbReference type="AlphaFoldDB" id="A0A9D3XUZ2"/>
<evidence type="ECO:0000313" key="1">
    <source>
        <dbReference type="EMBL" id="KAH1185843.1"/>
    </source>
</evidence>
<accession>A0A9D3XUZ2</accession>
<dbReference type="Proteomes" id="UP000827986">
    <property type="component" value="Unassembled WGS sequence"/>
</dbReference>
<name>A0A9D3XUZ2_9SAUR</name>
<sequence>MVNAWPSVKTKQNKEFIAPTSLTQMLQVKNESQHSLASHSSFIFSGSLAWVKTPVQGPWLICTGKKYLLCCNSFHIQPSKELDLQKVDQSSIKMTMLILEDESVNYRKCIKGHTLMKKKKELVLREQKAGGLFWQLDNITFERGIVPLFLTDNPM</sequence>
<dbReference type="EMBL" id="JAHDVG010000463">
    <property type="protein sequence ID" value="KAH1185843.1"/>
    <property type="molecule type" value="Genomic_DNA"/>
</dbReference>
<gene>
    <name evidence="1" type="ORF">KIL84_018592</name>
</gene>
<keyword evidence="2" id="KW-1185">Reference proteome</keyword>
<protein>
    <submittedName>
        <fullName evidence="1">Uncharacterized protein</fullName>
    </submittedName>
</protein>
<proteinExistence type="predicted"/>
<evidence type="ECO:0000313" key="2">
    <source>
        <dbReference type="Proteomes" id="UP000827986"/>
    </source>
</evidence>
<reference evidence="1" key="1">
    <citation type="submission" date="2021-09" db="EMBL/GenBank/DDBJ databases">
        <title>The genome of Mauremys mutica provides insights into the evolution of semi-aquatic lifestyle.</title>
        <authorList>
            <person name="Gong S."/>
            <person name="Gao Y."/>
        </authorList>
    </citation>
    <scope>NUCLEOTIDE SEQUENCE</scope>
    <source>
        <strain evidence="1">MM-2020</strain>
        <tissue evidence="1">Muscle</tissue>
    </source>
</reference>